<dbReference type="InterPro" id="IPR013815">
    <property type="entry name" value="ATP_grasp_subdomain_1"/>
</dbReference>
<dbReference type="AlphaFoldDB" id="A0A521BT74"/>
<dbReference type="RefSeq" id="WP_142532366.1">
    <property type="nucleotide sequence ID" value="NZ_FXTB01000002.1"/>
</dbReference>
<dbReference type="PANTHER" id="PTHR21621:SF0">
    <property type="entry name" value="BETA-CITRYLGLUTAMATE SYNTHASE B-RELATED"/>
    <property type="match status" value="1"/>
</dbReference>
<dbReference type="SUPFAM" id="SSF56059">
    <property type="entry name" value="Glutathione synthetase ATP-binding domain-like"/>
    <property type="match status" value="1"/>
</dbReference>
<dbReference type="Pfam" id="PF08443">
    <property type="entry name" value="RimK"/>
    <property type="match status" value="1"/>
</dbReference>
<organism evidence="2 3">
    <name type="scientific">Saccharicrinis carchari</name>
    <dbReference type="NCBI Taxonomy" id="1168039"/>
    <lineage>
        <taxon>Bacteria</taxon>
        <taxon>Pseudomonadati</taxon>
        <taxon>Bacteroidota</taxon>
        <taxon>Bacteroidia</taxon>
        <taxon>Marinilabiliales</taxon>
        <taxon>Marinilabiliaceae</taxon>
        <taxon>Saccharicrinis</taxon>
    </lineage>
</organism>
<evidence type="ECO:0000313" key="2">
    <source>
        <dbReference type="EMBL" id="SMO50364.1"/>
    </source>
</evidence>
<dbReference type="EMBL" id="FXTB01000002">
    <property type="protein sequence ID" value="SMO50364.1"/>
    <property type="molecule type" value="Genomic_DNA"/>
</dbReference>
<dbReference type="InterPro" id="IPR013651">
    <property type="entry name" value="ATP-grasp_RimK-type"/>
</dbReference>
<dbReference type="PANTHER" id="PTHR21621">
    <property type="entry name" value="RIBOSOMAL PROTEIN S6 MODIFICATION PROTEIN"/>
    <property type="match status" value="1"/>
</dbReference>
<evidence type="ECO:0000259" key="1">
    <source>
        <dbReference type="Pfam" id="PF08443"/>
    </source>
</evidence>
<proteinExistence type="predicted"/>
<accession>A0A521BT74</accession>
<gene>
    <name evidence="2" type="ORF">SAMN06265379_10245</name>
</gene>
<dbReference type="Gene3D" id="3.30.470.20">
    <property type="entry name" value="ATP-grasp fold, B domain"/>
    <property type="match status" value="1"/>
</dbReference>
<keyword evidence="3" id="KW-1185">Reference proteome</keyword>
<dbReference type="OrthoDB" id="1704979at2"/>
<evidence type="ECO:0000313" key="3">
    <source>
        <dbReference type="Proteomes" id="UP000319040"/>
    </source>
</evidence>
<dbReference type="Proteomes" id="UP000319040">
    <property type="component" value="Unassembled WGS sequence"/>
</dbReference>
<dbReference type="GO" id="GO:0005524">
    <property type="term" value="F:ATP binding"/>
    <property type="evidence" value="ECO:0007669"/>
    <property type="project" value="InterPro"/>
</dbReference>
<protein>
    <submittedName>
        <fullName evidence="2">RimK-like ATP-grasp domain-containing protein</fullName>
    </submittedName>
</protein>
<dbReference type="GO" id="GO:0005737">
    <property type="term" value="C:cytoplasm"/>
    <property type="evidence" value="ECO:0007669"/>
    <property type="project" value="TreeGrafter"/>
</dbReference>
<sequence>MKIAIHSAKGSFSDRWIPYCEKNNIPYKLVNCFSTDIMQQLNDCDALMWHFNHKGARESKFAKQLLFAVQHAGKAVFPNYNTAWHFDDKVAQKYLLEGIDAPLAPAYVFYTKQEALDWATQTEYPKVFKLRNGAGSDNVKLVRSLSQARQLILKSFNRGFKQYDAWGNLKERVRLFKAGKTTFWDVSKGIGRFFYTTQYARVTGNEMGYVYFQEFIPQNDSDIRVCVVGDKAFAIKRMVRENDFRASGSGTILYDKKYFDDETIKVAFEVSEKLNDQCMAYDFVYKDGKALIVEISYGFAKEGYDDCVGYWEKDMTWHPGKFNPYGWMVEDIKNQMNLRNGSV</sequence>
<dbReference type="Gene3D" id="3.30.1490.20">
    <property type="entry name" value="ATP-grasp fold, A domain"/>
    <property type="match status" value="1"/>
</dbReference>
<dbReference type="GO" id="GO:0016879">
    <property type="term" value="F:ligase activity, forming carbon-nitrogen bonds"/>
    <property type="evidence" value="ECO:0007669"/>
    <property type="project" value="TreeGrafter"/>
</dbReference>
<feature type="domain" description="ATP-grasp fold RimK-type" evidence="1">
    <location>
        <begin position="211"/>
        <end position="296"/>
    </location>
</feature>
<reference evidence="2 3" key="1">
    <citation type="submission" date="2017-05" db="EMBL/GenBank/DDBJ databases">
        <authorList>
            <person name="Varghese N."/>
            <person name="Submissions S."/>
        </authorList>
    </citation>
    <scope>NUCLEOTIDE SEQUENCE [LARGE SCALE GENOMIC DNA]</scope>
    <source>
        <strain evidence="2 3">DSM 27040</strain>
    </source>
</reference>
<name>A0A521BT74_SACCC</name>